<gene>
    <name evidence="3" type="ORF">BAE44_0016161</name>
</gene>
<comment type="subunit">
    <text evidence="1">Interacts with H3K4me3 and to a lesser extent with H3K4me2.</text>
</comment>
<dbReference type="PANTHER" id="PTHR12321">
    <property type="entry name" value="CPG BINDING PROTEIN"/>
    <property type="match status" value="1"/>
</dbReference>
<organism evidence="3 4">
    <name type="scientific">Dichanthelium oligosanthes</name>
    <dbReference type="NCBI Taxonomy" id="888268"/>
    <lineage>
        <taxon>Eukaryota</taxon>
        <taxon>Viridiplantae</taxon>
        <taxon>Streptophyta</taxon>
        <taxon>Embryophyta</taxon>
        <taxon>Tracheophyta</taxon>
        <taxon>Spermatophyta</taxon>
        <taxon>Magnoliopsida</taxon>
        <taxon>Liliopsida</taxon>
        <taxon>Poales</taxon>
        <taxon>Poaceae</taxon>
        <taxon>PACMAD clade</taxon>
        <taxon>Panicoideae</taxon>
        <taxon>Panicodae</taxon>
        <taxon>Paniceae</taxon>
        <taxon>Dichantheliinae</taxon>
        <taxon>Dichanthelium</taxon>
    </lineage>
</organism>
<dbReference type="GO" id="GO:0042393">
    <property type="term" value="F:histone binding"/>
    <property type="evidence" value="ECO:0007669"/>
    <property type="project" value="UniProtKB-UniRule"/>
</dbReference>
<dbReference type="GO" id="GO:0006325">
    <property type="term" value="P:chromatin organization"/>
    <property type="evidence" value="ECO:0007669"/>
    <property type="project" value="UniProtKB-UniRule"/>
</dbReference>
<keyword evidence="1" id="KW-0479">Metal-binding</keyword>
<dbReference type="STRING" id="888268.A0A1E5VCE5"/>
<dbReference type="Proteomes" id="UP000095767">
    <property type="component" value="Unassembled WGS sequence"/>
</dbReference>
<evidence type="ECO:0000313" key="4">
    <source>
        <dbReference type="Proteomes" id="UP000095767"/>
    </source>
</evidence>
<name>A0A1E5VCE5_9POAL</name>
<dbReference type="GO" id="GO:0008270">
    <property type="term" value="F:zinc ion binding"/>
    <property type="evidence" value="ECO:0007669"/>
    <property type="project" value="UniProtKB-KW"/>
</dbReference>
<keyword evidence="1" id="KW-0804">Transcription</keyword>
<feature type="domain" description="Alfin N-terminal" evidence="2">
    <location>
        <begin position="2"/>
        <end position="30"/>
    </location>
</feature>
<comment type="function">
    <text evidence="1">Histone-binding component that specifically recognizes H3 tails trimethylated on 'Lys-4' (H3K4me3), which mark transcription start sites of virtually all active genes.</text>
</comment>
<keyword evidence="1" id="KW-0863">Zinc-finger</keyword>
<proteinExistence type="inferred from homology"/>
<dbReference type="GO" id="GO:0005634">
    <property type="term" value="C:nucleus"/>
    <property type="evidence" value="ECO:0007669"/>
    <property type="project" value="UniProtKB-SubCell"/>
</dbReference>
<comment type="domain">
    <text evidence="1">The PHD-type zinc finger mediates the binding to H3K4me3.</text>
</comment>
<reference evidence="3 4" key="1">
    <citation type="submission" date="2016-09" db="EMBL/GenBank/DDBJ databases">
        <title>The draft genome of Dichanthelium oligosanthes: A C3 panicoid grass species.</title>
        <authorList>
            <person name="Studer A.J."/>
            <person name="Schnable J.C."/>
            <person name="Brutnell T.P."/>
        </authorList>
    </citation>
    <scope>NUCLEOTIDE SEQUENCE [LARGE SCALE GENOMIC DNA]</scope>
    <source>
        <strain evidence="4">cv. Kellogg 1175</strain>
        <tissue evidence="3">Leaf</tissue>
    </source>
</reference>
<evidence type="ECO:0000256" key="1">
    <source>
        <dbReference type="RuleBase" id="RU369089"/>
    </source>
</evidence>
<evidence type="ECO:0000313" key="3">
    <source>
        <dbReference type="EMBL" id="OEL22819.1"/>
    </source>
</evidence>
<keyword evidence="1" id="KW-0156">Chromatin regulator</keyword>
<dbReference type="InterPro" id="IPR021998">
    <property type="entry name" value="Alfin_N"/>
</dbReference>
<dbReference type="GO" id="GO:0000976">
    <property type="term" value="F:transcription cis-regulatory region binding"/>
    <property type="evidence" value="ECO:0007669"/>
    <property type="project" value="TreeGrafter"/>
</dbReference>
<dbReference type="GO" id="GO:0006355">
    <property type="term" value="P:regulation of DNA-templated transcription"/>
    <property type="evidence" value="ECO:0007669"/>
    <property type="project" value="UniProtKB-UniRule"/>
</dbReference>
<keyword evidence="1" id="KW-0862">Zinc</keyword>
<dbReference type="AlphaFoldDB" id="A0A1E5VCE5"/>
<keyword evidence="1" id="KW-0805">Transcription regulation</keyword>
<dbReference type="EMBL" id="LWDX02044392">
    <property type="protein sequence ID" value="OEL22819.1"/>
    <property type="molecule type" value="Genomic_DNA"/>
</dbReference>
<protein>
    <recommendedName>
        <fullName evidence="1">PHD finger protein ALFIN-LIKE</fullName>
    </recommendedName>
</protein>
<sequence>MLEPVLGINFARDGMKRRYWLSLVAVHSDACSSPSPTSTPPTSTATTVSSLDWFWIGLDLVKAKRSDSEIYYVNQ</sequence>
<comment type="caution">
    <text evidence="3">The sequence shown here is derived from an EMBL/GenBank/DDBJ whole genome shotgun (WGS) entry which is preliminary data.</text>
</comment>
<dbReference type="PANTHER" id="PTHR12321:SF116">
    <property type="entry name" value="PHD FINGER PROTEIN ALFIN-LIKE 3"/>
    <property type="match status" value="1"/>
</dbReference>
<dbReference type="InterPro" id="IPR045104">
    <property type="entry name" value="Alfin"/>
</dbReference>
<dbReference type="GO" id="GO:0003712">
    <property type="term" value="F:transcription coregulator activity"/>
    <property type="evidence" value="ECO:0007669"/>
    <property type="project" value="TreeGrafter"/>
</dbReference>
<dbReference type="Pfam" id="PF12165">
    <property type="entry name" value="Alfin"/>
    <property type="match status" value="1"/>
</dbReference>
<evidence type="ECO:0000259" key="2">
    <source>
        <dbReference type="Pfam" id="PF12165"/>
    </source>
</evidence>
<accession>A0A1E5VCE5</accession>
<keyword evidence="4" id="KW-1185">Reference proteome</keyword>
<comment type="subcellular location">
    <subcellularLocation>
        <location evidence="1">Nucleus</location>
    </subcellularLocation>
</comment>
<comment type="similarity">
    <text evidence="1">Belongs to the Alfin family.</text>
</comment>
<keyword evidence="1" id="KW-0539">Nucleus</keyword>